<evidence type="ECO:0000256" key="4">
    <source>
        <dbReference type="ARBA" id="ARBA00023251"/>
    </source>
</evidence>
<evidence type="ECO:0000256" key="5">
    <source>
        <dbReference type="ARBA" id="ARBA00031122"/>
    </source>
</evidence>
<dbReference type="EMBL" id="JAEKJY010000001">
    <property type="protein sequence ID" value="MBN8234188.1"/>
    <property type="molecule type" value="Genomic_DNA"/>
</dbReference>
<comment type="pathway">
    <text evidence="2">Siderophore biosynthesis.</text>
</comment>
<dbReference type="PROSITE" id="PS51186">
    <property type="entry name" value="GNAT"/>
    <property type="match status" value="1"/>
</dbReference>
<sequence length="212" mass="24671">MLTSTEIEIIEQEKTEIFTFRPLSEKDTDTLFEWMHQRHIAPFWKLDLPMETFEEWVRASITADHKDCYLVDWNGEPAGYLIAYWAGEDPVHRHYEHEAGDLGMHVLVGPEKFLNKQAGRQLLQSMIQFLFFTYHTERIIGEPDIRNRIIIPIMKGLGGKVLHRIQLPHKRAALIAGERQAVEQVRKSQGIQVTFRITEEKEGVYGKDASSR</sequence>
<dbReference type="InterPro" id="IPR016181">
    <property type="entry name" value="Acyl_CoA_acyltransferase"/>
</dbReference>
<proteinExistence type="predicted"/>
<evidence type="ECO:0000256" key="2">
    <source>
        <dbReference type="ARBA" id="ARBA00004924"/>
    </source>
</evidence>
<name>A0ABS3DSI2_9BACI</name>
<accession>A0ABS3DSI2</accession>
<reference evidence="7 8" key="1">
    <citation type="submission" date="2020-12" db="EMBL/GenBank/DDBJ databases">
        <title>Oil enriched cultivation method for isolating marine PHA-producing bacteria.</title>
        <authorList>
            <person name="Zheng W."/>
            <person name="Yu S."/>
            <person name="Huang Y."/>
        </authorList>
    </citation>
    <scope>NUCLEOTIDE SEQUENCE [LARGE SCALE GENOMIC DNA]</scope>
    <source>
        <strain evidence="7 8">SY-2-6</strain>
    </source>
</reference>
<keyword evidence="4" id="KW-0046">Antibiotic resistance</keyword>
<evidence type="ECO:0000313" key="8">
    <source>
        <dbReference type="Proteomes" id="UP000663970"/>
    </source>
</evidence>
<dbReference type="Gene3D" id="3.40.630.30">
    <property type="match status" value="1"/>
</dbReference>
<evidence type="ECO:0000259" key="6">
    <source>
        <dbReference type="PROSITE" id="PS51186"/>
    </source>
</evidence>
<dbReference type="SUPFAM" id="SSF55729">
    <property type="entry name" value="Acyl-CoA N-acyltransferases (Nat)"/>
    <property type="match status" value="1"/>
</dbReference>
<dbReference type="PANTHER" id="PTHR31438:SF1">
    <property type="entry name" value="LYSINE N-ACYLTRANSFERASE C17G9.06C-RELATED"/>
    <property type="match status" value="1"/>
</dbReference>
<dbReference type="RefSeq" id="WP_206932360.1">
    <property type="nucleotide sequence ID" value="NZ_JAEKJY010000001.1"/>
</dbReference>
<dbReference type="Pfam" id="PF13523">
    <property type="entry name" value="Acetyltransf_8"/>
    <property type="match status" value="1"/>
</dbReference>
<feature type="domain" description="N-acetyltransferase" evidence="6">
    <location>
        <begin position="18"/>
        <end position="168"/>
    </location>
</feature>
<protein>
    <recommendedName>
        <fullName evidence="3">Lysine N-acyltransferase MbtK</fullName>
    </recommendedName>
    <alternativeName>
        <fullName evidence="5">Mycobactin synthase protein K</fullName>
    </alternativeName>
</protein>
<evidence type="ECO:0000256" key="1">
    <source>
        <dbReference type="ARBA" id="ARBA00003818"/>
    </source>
</evidence>
<gene>
    <name evidence="7" type="ORF">JF544_02970</name>
</gene>
<evidence type="ECO:0000256" key="3">
    <source>
        <dbReference type="ARBA" id="ARBA00020586"/>
    </source>
</evidence>
<dbReference type="SMART" id="SM01006">
    <property type="entry name" value="AlcB"/>
    <property type="match status" value="1"/>
</dbReference>
<dbReference type="InterPro" id="IPR019432">
    <property type="entry name" value="Acyltransferase_MbtK/IucB-like"/>
</dbReference>
<dbReference type="InterPro" id="IPR000182">
    <property type="entry name" value="GNAT_dom"/>
</dbReference>
<dbReference type="PANTHER" id="PTHR31438">
    <property type="entry name" value="LYSINE N-ACYLTRANSFERASE C17G9.06C-RELATED"/>
    <property type="match status" value="1"/>
</dbReference>
<keyword evidence="8" id="KW-1185">Reference proteome</keyword>
<organism evidence="7 8">
    <name type="scientific">Halobacillus kuroshimensis</name>
    <dbReference type="NCBI Taxonomy" id="302481"/>
    <lineage>
        <taxon>Bacteria</taxon>
        <taxon>Bacillati</taxon>
        <taxon>Bacillota</taxon>
        <taxon>Bacilli</taxon>
        <taxon>Bacillales</taxon>
        <taxon>Bacillaceae</taxon>
        <taxon>Halobacillus</taxon>
    </lineage>
</organism>
<evidence type="ECO:0000313" key="7">
    <source>
        <dbReference type="EMBL" id="MBN8234188.1"/>
    </source>
</evidence>
<comment type="function">
    <text evidence="1">Acyltransferase required for the direct transfer of medium- to long-chain fatty acyl moieties from a carrier protein (MbtL) on to the epsilon-amino group of lysine residue in the mycobactin core.</text>
</comment>
<dbReference type="Proteomes" id="UP000663970">
    <property type="component" value="Unassembled WGS sequence"/>
</dbReference>
<comment type="caution">
    <text evidence="7">The sequence shown here is derived from an EMBL/GenBank/DDBJ whole genome shotgun (WGS) entry which is preliminary data.</text>
</comment>